<dbReference type="GO" id="GO:0030288">
    <property type="term" value="C:outer membrane-bounded periplasmic space"/>
    <property type="evidence" value="ECO:0007669"/>
    <property type="project" value="TreeGrafter"/>
</dbReference>
<feature type="compositionally biased region" description="Polar residues" evidence="2">
    <location>
        <begin position="48"/>
        <end position="70"/>
    </location>
</feature>
<dbReference type="CDD" id="cd02696">
    <property type="entry name" value="MurNAc-LAA"/>
    <property type="match status" value="1"/>
</dbReference>
<keyword evidence="6" id="KW-1185">Reference proteome</keyword>
<dbReference type="PROSITE" id="PS51257">
    <property type="entry name" value="PROKAR_LIPOPROTEIN"/>
    <property type="match status" value="1"/>
</dbReference>
<dbReference type="InterPro" id="IPR002508">
    <property type="entry name" value="MurNAc-LAA_cat"/>
</dbReference>
<dbReference type="GO" id="GO:0009253">
    <property type="term" value="P:peptidoglycan catabolic process"/>
    <property type="evidence" value="ECO:0007669"/>
    <property type="project" value="InterPro"/>
</dbReference>
<dbReference type="Gene3D" id="3.40.630.40">
    <property type="entry name" value="Zn-dependent exopeptidases"/>
    <property type="match status" value="1"/>
</dbReference>
<feature type="region of interest" description="Disordered" evidence="2">
    <location>
        <begin position="46"/>
        <end position="111"/>
    </location>
</feature>
<protein>
    <submittedName>
        <fullName evidence="5">N-acetylmuramoyl-L-alanine amidase LytC</fullName>
        <ecNumber evidence="5">3.5.1.28</ecNumber>
    </submittedName>
</protein>
<evidence type="ECO:0000313" key="5">
    <source>
        <dbReference type="EMBL" id="TLD00417.1"/>
    </source>
</evidence>
<accession>A0A4U8Q6K8</accession>
<dbReference type="SMART" id="SM00646">
    <property type="entry name" value="Ami_3"/>
    <property type="match status" value="1"/>
</dbReference>
<evidence type="ECO:0000256" key="2">
    <source>
        <dbReference type="SAM" id="MobiDB-lite"/>
    </source>
</evidence>
<evidence type="ECO:0000256" key="1">
    <source>
        <dbReference type="ARBA" id="ARBA00022801"/>
    </source>
</evidence>
<reference evidence="5 6" key="1">
    <citation type="journal article" date="2019" name="Anaerobe">
        <title>Detection of Robinsoniella peoriensis in multiple bone samples of a trauma patient.</title>
        <authorList>
            <person name="Schrottner P."/>
            <person name="Hartwich K."/>
            <person name="Bunk B."/>
            <person name="Schober I."/>
            <person name="Helbig S."/>
            <person name="Rudolph W.W."/>
            <person name="Gunzer F."/>
        </authorList>
    </citation>
    <scope>NUCLEOTIDE SEQUENCE [LARGE SCALE GENOMIC DNA]</scope>
    <source>
        <strain evidence="5 6">DSM 106044</strain>
    </source>
</reference>
<organism evidence="5 6">
    <name type="scientific">Robinsoniella peoriensis</name>
    <dbReference type="NCBI Taxonomy" id="180332"/>
    <lineage>
        <taxon>Bacteria</taxon>
        <taxon>Bacillati</taxon>
        <taxon>Bacillota</taxon>
        <taxon>Clostridia</taxon>
        <taxon>Lachnospirales</taxon>
        <taxon>Lachnospiraceae</taxon>
        <taxon>Robinsoniella</taxon>
    </lineage>
</organism>
<evidence type="ECO:0000313" key="6">
    <source>
        <dbReference type="Proteomes" id="UP000306509"/>
    </source>
</evidence>
<evidence type="ECO:0000259" key="4">
    <source>
        <dbReference type="SMART" id="SM00646"/>
    </source>
</evidence>
<dbReference type="PANTHER" id="PTHR30404:SF0">
    <property type="entry name" value="N-ACETYLMURAMOYL-L-ALANINE AMIDASE AMIC"/>
    <property type="match status" value="1"/>
</dbReference>
<keyword evidence="3" id="KW-0732">Signal</keyword>
<sequence precursor="true">MHRNLVKCMGAAMAIVLLTTGCTFSGNGENTNKGETVTETVTETITESLSGSMNAKETGTENENQTNSNQKKSEKESENQAVTELKESENTEKNDSNANIKETEETKAQGPIVAVDAGHQGPGQDMSRTEANGPGSEVMKARLATGTTGSVSGLDEYELNLDVSLKLQTELEKRGYQVVMTRTTHEVDLGNIDRATIANEAGADILVRIHANGSEDSSVAGALTMAPTQSNPYVGSISEECMRLSQCLIDRYCEATGLINRGILAEDEMTGINWSQVPVTILEMGFMTNPGDDAYMADAANQDVMVQGIANGIDDYFGR</sequence>
<dbReference type="SUPFAM" id="SSF53187">
    <property type="entry name" value="Zn-dependent exopeptidases"/>
    <property type="match status" value="1"/>
</dbReference>
<dbReference type="AlphaFoldDB" id="A0A4U8Q6K8"/>
<dbReference type="Pfam" id="PF01520">
    <property type="entry name" value="Amidase_3"/>
    <property type="match status" value="1"/>
</dbReference>
<gene>
    <name evidence="5" type="primary">lytC_3</name>
    <name evidence="5" type="ORF">DSM106044_02725</name>
</gene>
<keyword evidence="1 5" id="KW-0378">Hydrolase</keyword>
<dbReference type="PANTHER" id="PTHR30404">
    <property type="entry name" value="N-ACETYLMURAMOYL-L-ALANINE AMIDASE"/>
    <property type="match status" value="1"/>
</dbReference>
<dbReference type="EMBL" id="QGQD01000055">
    <property type="protein sequence ID" value="TLD00417.1"/>
    <property type="molecule type" value="Genomic_DNA"/>
</dbReference>
<feature type="domain" description="MurNAc-LAA" evidence="4">
    <location>
        <begin position="195"/>
        <end position="314"/>
    </location>
</feature>
<dbReference type="STRING" id="180332.GCA_000797495_04090"/>
<evidence type="ECO:0000256" key="3">
    <source>
        <dbReference type="SAM" id="SignalP"/>
    </source>
</evidence>
<dbReference type="GO" id="GO:0008745">
    <property type="term" value="F:N-acetylmuramoyl-L-alanine amidase activity"/>
    <property type="evidence" value="ECO:0007669"/>
    <property type="project" value="UniProtKB-EC"/>
</dbReference>
<dbReference type="EC" id="3.5.1.28" evidence="5"/>
<proteinExistence type="predicted"/>
<dbReference type="InterPro" id="IPR050695">
    <property type="entry name" value="N-acetylmuramoyl_amidase_3"/>
</dbReference>
<dbReference type="Proteomes" id="UP000306509">
    <property type="component" value="Unassembled WGS sequence"/>
</dbReference>
<comment type="caution">
    <text evidence="5">The sequence shown here is derived from an EMBL/GenBank/DDBJ whole genome shotgun (WGS) entry which is preliminary data.</text>
</comment>
<feature type="signal peptide" evidence="3">
    <location>
        <begin position="1"/>
        <end position="25"/>
    </location>
</feature>
<feature type="chain" id="PRO_5039494606" evidence="3">
    <location>
        <begin position="26"/>
        <end position="319"/>
    </location>
</feature>
<dbReference type="RefSeq" id="WP_161597340.1">
    <property type="nucleotide sequence ID" value="NZ_QGQD01000055.1"/>
</dbReference>
<feature type="compositionally biased region" description="Basic and acidic residues" evidence="2">
    <location>
        <begin position="71"/>
        <end position="107"/>
    </location>
</feature>
<name>A0A4U8Q6K8_9FIRM</name>